<dbReference type="Pfam" id="PF07676">
    <property type="entry name" value="PD40"/>
    <property type="match status" value="1"/>
</dbReference>
<sequence>MKTHIYVFCVLLLWMQFPVSGYSGSSADDGRREELVAKADSLRKEYRFQEALQLYRSVAGSILGHQEDSTALSPEDSLLLEKIQSRRIMAENGLSMKQYVSEPVVVARHVFSAEDFYLFYPMPDRSWRPVPNPLDSIPGHRFVNATYVPEGSTDIYFSAEDGTGVRNLYHTHLEDSLWTVPVLLDEGLTSSGDEIFPVVSPDGKTIYFSSAGLYGVGGYDLYKSEWDSSTGTWGIPENLGFPYSSPYDDFLYFNTPDGKYTIFASNRDCPQDSVTIYVLEYDIMPVRRYVEDPEQLGRIASLVPVDDPSRMDTGSATHGSIRENEDMGRYMAKMNEVRSLRDSVAIYTQALEEKRQLLSQSADRQEQERLYSEIISGETRLPVLQDSLAKVTGRLQQIEMEFLFNGVVIDPDKVLEQADREVVGAATNYAFSKHSPGDSLVLRIKKPEVRFDYSFMVLPEGRFALDNTIPDGIVYQIQMFLLSKPATVSQLKGLSPVFTEETATGKYIYRVGLFRKYNDVLSNLNTVKKLGFKTAFIVAFKDGKQYPVQKARALESSMDEKKEENHYQVRIVSSGESLPDLTIKAIRQMTDRDIAKIAEDGKTVFLVGPLGSESEAEKLQAMIKISGIDETSIVKLD</sequence>
<dbReference type="SUPFAM" id="SSF82171">
    <property type="entry name" value="DPP6 N-terminal domain-like"/>
    <property type="match status" value="1"/>
</dbReference>
<dbReference type="Gene3D" id="2.120.10.30">
    <property type="entry name" value="TolB, C-terminal domain"/>
    <property type="match status" value="1"/>
</dbReference>
<proteinExistence type="predicted"/>
<accession>A0A940DS75</accession>
<dbReference type="EMBL" id="JADILV010000047">
    <property type="protein sequence ID" value="MBO8483870.1"/>
    <property type="molecule type" value="Genomic_DNA"/>
</dbReference>
<evidence type="ECO:0000313" key="1">
    <source>
        <dbReference type="EMBL" id="MBO8483870.1"/>
    </source>
</evidence>
<dbReference type="AlphaFoldDB" id="A0A940DS75"/>
<name>A0A940DS75_9BACT</name>
<gene>
    <name evidence="1" type="ORF">IAB75_07140</name>
</gene>
<reference evidence="1" key="1">
    <citation type="submission" date="2020-10" db="EMBL/GenBank/DDBJ databases">
        <authorList>
            <person name="Gilroy R."/>
        </authorList>
    </citation>
    <scope>NUCLEOTIDE SEQUENCE</scope>
    <source>
        <strain evidence="1">G3-8215</strain>
    </source>
</reference>
<comment type="caution">
    <text evidence="1">The sequence shown here is derived from an EMBL/GenBank/DDBJ whole genome shotgun (WGS) entry which is preliminary data.</text>
</comment>
<reference evidence="1" key="2">
    <citation type="journal article" date="2021" name="PeerJ">
        <title>Extensive microbial diversity within the chicken gut microbiome revealed by metagenomics and culture.</title>
        <authorList>
            <person name="Gilroy R."/>
            <person name="Ravi A."/>
            <person name="Getino M."/>
            <person name="Pursley I."/>
            <person name="Horton D.L."/>
            <person name="Alikhan N.F."/>
            <person name="Baker D."/>
            <person name="Gharbi K."/>
            <person name="Hall N."/>
            <person name="Watson M."/>
            <person name="Adriaenssens E.M."/>
            <person name="Foster-Nyarko E."/>
            <person name="Jarju S."/>
            <person name="Secka A."/>
            <person name="Antonio M."/>
            <person name="Oren A."/>
            <person name="Chaudhuri R.R."/>
            <person name="La Ragione R."/>
            <person name="Hildebrand F."/>
            <person name="Pallen M.J."/>
        </authorList>
    </citation>
    <scope>NUCLEOTIDE SEQUENCE</scope>
    <source>
        <strain evidence="1">G3-8215</strain>
    </source>
</reference>
<dbReference type="Proteomes" id="UP000725002">
    <property type="component" value="Unassembled WGS sequence"/>
</dbReference>
<dbReference type="InterPro" id="IPR011042">
    <property type="entry name" value="6-blade_b-propeller_TolB-like"/>
</dbReference>
<dbReference type="InterPro" id="IPR011659">
    <property type="entry name" value="WD40"/>
</dbReference>
<evidence type="ECO:0000313" key="2">
    <source>
        <dbReference type="Proteomes" id="UP000725002"/>
    </source>
</evidence>
<protein>
    <submittedName>
        <fullName evidence="1">PD40 domain-containing protein</fullName>
    </submittedName>
</protein>
<organism evidence="1 2">
    <name type="scientific">Candidatus Cryptobacteroides avicola</name>
    <dbReference type="NCBI Taxonomy" id="2840757"/>
    <lineage>
        <taxon>Bacteria</taxon>
        <taxon>Pseudomonadati</taxon>
        <taxon>Bacteroidota</taxon>
        <taxon>Bacteroidia</taxon>
        <taxon>Bacteroidales</taxon>
        <taxon>Candidatus Cryptobacteroides</taxon>
    </lineage>
</organism>